<dbReference type="RefSeq" id="WP_092664815.1">
    <property type="nucleotide sequence ID" value="NZ_FOCX01000059.1"/>
</dbReference>
<keyword evidence="2" id="KW-0238">DNA-binding</keyword>
<dbReference type="Gene3D" id="1.10.10.10">
    <property type="entry name" value="Winged helix-like DNA-binding domain superfamily/Winged helix DNA-binding domain"/>
    <property type="match status" value="1"/>
</dbReference>
<accession>A0A1H8WH58</accession>
<dbReference type="CDD" id="cd00090">
    <property type="entry name" value="HTH_ARSR"/>
    <property type="match status" value="1"/>
</dbReference>
<sequence length="136" mass="15142">MSESEQWQAKWHGLQDILGPKWTLHILRLLSEGPQGFNGIQRELNGLTAPMLSQRLKELRCHGLVERMVADTTPPTTTYSLTEQGTEIATQLRELEPLVELHEPGDDPETDGCSPTSQECRDEALTTGCVTAVDRC</sequence>
<reference evidence="6" key="1">
    <citation type="submission" date="2016-10" db="EMBL/GenBank/DDBJ databases">
        <authorList>
            <person name="Varghese N."/>
            <person name="Submissions S."/>
        </authorList>
    </citation>
    <scope>NUCLEOTIDE SEQUENCE [LARGE SCALE GENOMIC DNA]</scope>
    <source>
        <strain evidence="6">IBRC-M 10043</strain>
    </source>
</reference>
<evidence type="ECO:0000256" key="2">
    <source>
        <dbReference type="ARBA" id="ARBA00023125"/>
    </source>
</evidence>
<dbReference type="PROSITE" id="PS51118">
    <property type="entry name" value="HTH_HXLR"/>
    <property type="match status" value="1"/>
</dbReference>
<keyword evidence="1" id="KW-0805">Transcription regulation</keyword>
<keyword evidence="3" id="KW-0804">Transcription</keyword>
<keyword evidence="6" id="KW-1185">Reference proteome</keyword>
<dbReference type="GO" id="GO:0003677">
    <property type="term" value="F:DNA binding"/>
    <property type="evidence" value="ECO:0007669"/>
    <property type="project" value="UniProtKB-KW"/>
</dbReference>
<proteinExistence type="predicted"/>
<protein>
    <submittedName>
        <fullName evidence="5">Transcriptional regulator, HxlR family</fullName>
    </submittedName>
</protein>
<evidence type="ECO:0000313" key="6">
    <source>
        <dbReference type="Proteomes" id="UP000198775"/>
    </source>
</evidence>
<dbReference type="Proteomes" id="UP000198775">
    <property type="component" value="Unassembled WGS sequence"/>
</dbReference>
<dbReference type="PANTHER" id="PTHR33204:SF37">
    <property type="entry name" value="HTH-TYPE TRANSCRIPTIONAL REGULATOR YODB"/>
    <property type="match status" value="1"/>
</dbReference>
<evidence type="ECO:0000259" key="4">
    <source>
        <dbReference type="PROSITE" id="PS51118"/>
    </source>
</evidence>
<organism evidence="5 6">
    <name type="scientific">Halorientalis persicus</name>
    <dbReference type="NCBI Taxonomy" id="1367881"/>
    <lineage>
        <taxon>Archaea</taxon>
        <taxon>Methanobacteriati</taxon>
        <taxon>Methanobacteriota</taxon>
        <taxon>Stenosarchaea group</taxon>
        <taxon>Halobacteria</taxon>
        <taxon>Halobacteriales</taxon>
        <taxon>Haloarculaceae</taxon>
        <taxon>Halorientalis</taxon>
    </lineage>
</organism>
<dbReference type="SUPFAM" id="SSF46785">
    <property type="entry name" value="Winged helix' DNA-binding domain"/>
    <property type="match status" value="1"/>
</dbReference>
<evidence type="ECO:0000256" key="1">
    <source>
        <dbReference type="ARBA" id="ARBA00023015"/>
    </source>
</evidence>
<evidence type="ECO:0000256" key="3">
    <source>
        <dbReference type="ARBA" id="ARBA00023163"/>
    </source>
</evidence>
<dbReference type="PANTHER" id="PTHR33204">
    <property type="entry name" value="TRANSCRIPTIONAL REGULATOR, MARR FAMILY"/>
    <property type="match status" value="1"/>
</dbReference>
<gene>
    <name evidence="5" type="ORF">SAMN05216388_10596</name>
</gene>
<dbReference type="AlphaFoldDB" id="A0A1H8WH58"/>
<feature type="domain" description="HTH hxlR-type" evidence="4">
    <location>
        <begin position="9"/>
        <end position="107"/>
    </location>
</feature>
<dbReference type="Pfam" id="PF01638">
    <property type="entry name" value="HxlR"/>
    <property type="match status" value="1"/>
</dbReference>
<dbReference type="EMBL" id="FOCX01000059">
    <property type="protein sequence ID" value="SEP26949.1"/>
    <property type="molecule type" value="Genomic_DNA"/>
</dbReference>
<dbReference type="InterPro" id="IPR036388">
    <property type="entry name" value="WH-like_DNA-bd_sf"/>
</dbReference>
<dbReference type="OrthoDB" id="10490at2157"/>
<dbReference type="InterPro" id="IPR011991">
    <property type="entry name" value="ArsR-like_HTH"/>
</dbReference>
<dbReference type="InterPro" id="IPR002577">
    <property type="entry name" value="HTH_HxlR"/>
</dbReference>
<dbReference type="InterPro" id="IPR036390">
    <property type="entry name" value="WH_DNA-bd_sf"/>
</dbReference>
<name>A0A1H8WH58_9EURY</name>
<evidence type="ECO:0000313" key="5">
    <source>
        <dbReference type="EMBL" id="SEP26949.1"/>
    </source>
</evidence>